<keyword evidence="2" id="KW-1185">Reference proteome</keyword>
<sequence length="255" mass="28266">MAKALFGRNLWCYWFHTFGCEYGRERKVVEGLLVKLGDRVVEEWGFRVWLGTIGDEGFVCCSEMKGESEGNVWMRKTIGSSKSQSSTSSSRLPPKMCGCGEMLLLLKATTAKNKGRLFYRCRNWAVSQIEGKREELELCLGNDKDVVDLKKKIEKLKRKLEEEKKLGQVVLAWEPRWCAPSSEVLLPAAWPLDAAAAPLNDGPAWPLDDPLCALDAAPATGPCEVDGASASDLGLLLDPPTLEVPLVFCKKSKQD</sequence>
<dbReference type="AlphaFoldDB" id="A0AAQ3P569"/>
<name>A0AAQ3P569_VIGMU</name>
<organism evidence="1 2">
    <name type="scientific">Vigna mungo</name>
    <name type="common">Black gram</name>
    <name type="synonym">Phaseolus mungo</name>
    <dbReference type="NCBI Taxonomy" id="3915"/>
    <lineage>
        <taxon>Eukaryota</taxon>
        <taxon>Viridiplantae</taxon>
        <taxon>Streptophyta</taxon>
        <taxon>Embryophyta</taxon>
        <taxon>Tracheophyta</taxon>
        <taxon>Spermatophyta</taxon>
        <taxon>Magnoliopsida</taxon>
        <taxon>eudicotyledons</taxon>
        <taxon>Gunneridae</taxon>
        <taxon>Pentapetalae</taxon>
        <taxon>rosids</taxon>
        <taxon>fabids</taxon>
        <taxon>Fabales</taxon>
        <taxon>Fabaceae</taxon>
        <taxon>Papilionoideae</taxon>
        <taxon>50 kb inversion clade</taxon>
        <taxon>NPAAA clade</taxon>
        <taxon>indigoferoid/millettioid clade</taxon>
        <taxon>Phaseoleae</taxon>
        <taxon>Vigna</taxon>
    </lineage>
</organism>
<reference evidence="1 2" key="1">
    <citation type="journal article" date="2023" name="Life. Sci Alliance">
        <title>Evolutionary insights into 3D genome organization and epigenetic landscape of Vigna mungo.</title>
        <authorList>
            <person name="Junaid A."/>
            <person name="Singh B."/>
            <person name="Bhatia S."/>
        </authorList>
    </citation>
    <scope>NUCLEOTIDE SEQUENCE [LARGE SCALE GENOMIC DNA]</scope>
    <source>
        <strain evidence="1">Urdbean</strain>
    </source>
</reference>
<protein>
    <recommendedName>
        <fullName evidence="3">Zinc finger GRF-type domain-containing protein</fullName>
    </recommendedName>
</protein>
<gene>
    <name evidence="1" type="ORF">V8G54_000413</name>
</gene>
<proteinExistence type="predicted"/>
<dbReference type="Proteomes" id="UP001374535">
    <property type="component" value="Chromosome 1"/>
</dbReference>
<evidence type="ECO:0000313" key="1">
    <source>
        <dbReference type="EMBL" id="WVZ21869.1"/>
    </source>
</evidence>
<evidence type="ECO:0008006" key="3">
    <source>
        <dbReference type="Google" id="ProtNLM"/>
    </source>
</evidence>
<dbReference type="EMBL" id="CP144700">
    <property type="protein sequence ID" value="WVZ21869.1"/>
    <property type="molecule type" value="Genomic_DNA"/>
</dbReference>
<accession>A0AAQ3P569</accession>
<evidence type="ECO:0000313" key="2">
    <source>
        <dbReference type="Proteomes" id="UP001374535"/>
    </source>
</evidence>